<keyword evidence="6 9" id="KW-0472">Membrane</keyword>
<evidence type="ECO:0000256" key="4">
    <source>
        <dbReference type="ARBA" id="ARBA00022729"/>
    </source>
</evidence>
<evidence type="ECO:0000256" key="7">
    <source>
        <dbReference type="ARBA" id="ARBA00037847"/>
    </source>
</evidence>
<dbReference type="InterPro" id="IPR036598">
    <property type="entry name" value="GOLD_dom_sf"/>
</dbReference>
<evidence type="ECO:0000256" key="2">
    <source>
        <dbReference type="ARBA" id="ARBA00007104"/>
    </source>
</evidence>
<feature type="transmembrane region" description="Helical" evidence="9">
    <location>
        <begin position="181"/>
        <end position="203"/>
    </location>
</feature>
<dbReference type="GO" id="GO:0012505">
    <property type="term" value="C:endomembrane system"/>
    <property type="evidence" value="ECO:0007669"/>
    <property type="project" value="UniProtKB-SubCell"/>
</dbReference>
<evidence type="ECO:0000256" key="8">
    <source>
        <dbReference type="RuleBase" id="RU003827"/>
    </source>
</evidence>
<evidence type="ECO:0000256" key="6">
    <source>
        <dbReference type="ARBA" id="ARBA00023136"/>
    </source>
</evidence>
<keyword evidence="5 9" id="KW-1133">Transmembrane helix</keyword>
<accession>A0AA85K0F0</accession>
<dbReference type="SMART" id="SM01190">
    <property type="entry name" value="EMP24_GP25L"/>
    <property type="match status" value="1"/>
</dbReference>
<dbReference type="Pfam" id="PF01105">
    <property type="entry name" value="EMP24_GP25L"/>
    <property type="match status" value="1"/>
</dbReference>
<evidence type="ECO:0000256" key="1">
    <source>
        <dbReference type="ARBA" id="ARBA00004479"/>
    </source>
</evidence>
<comment type="similarity">
    <text evidence="2 8">Belongs to the EMP24/GP25L family.</text>
</comment>
<proteinExistence type="inferred from homology"/>
<dbReference type="InterPro" id="IPR015720">
    <property type="entry name" value="Emp24-like"/>
</dbReference>
<evidence type="ECO:0000313" key="11">
    <source>
        <dbReference type="Proteomes" id="UP000050795"/>
    </source>
</evidence>
<protein>
    <recommendedName>
        <fullName evidence="10">GOLD domain-containing protein</fullName>
    </recommendedName>
</protein>
<name>A0AA85K0F0_TRIRE</name>
<dbReference type="GO" id="GO:0016020">
    <property type="term" value="C:membrane"/>
    <property type="evidence" value="ECO:0007669"/>
    <property type="project" value="UniProtKB-SubCell"/>
</dbReference>
<keyword evidence="4" id="KW-0732">Signal</keyword>
<evidence type="ECO:0000256" key="3">
    <source>
        <dbReference type="ARBA" id="ARBA00022692"/>
    </source>
</evidence>
<comment type="subcellular location">
    <subcellularLocation>
        <location evidence="7">Endomembrane system</location>
        <topology evidence="7">Single-pass membrane protein</topology>
    </subcellularLocation>
    <subcellularLocation>
        <location evidence="1 8">Membrane</location>
        <topology evidence="1 8">Single-pass type I membrane protein</topology>
    </subcellularLocation>
</comment>
<reference evidence="11" key="1">
    <citation type="submission" date="2022-06" db="EMBL/GenBank/DDBJ databases">
        <authorList>
            <person name="Berger JAMES D."/>
            <person name="Berger JAMES D."/>
        </authorList>
    </citation>
    <scope>NUCLEOTIDE SEQUENCE [LARGE SCALE GENOMIC DNA]</scope>
</reference>
<sequence>MNIIFVSGLKVSTSKMLSLYLLLIFSVTSCYGYYTVIDANSEECFFDRVNSGSRLALYFEVAEGGFLDIDVAVYNPTGVKVFEALKKTNGKPEFLASESGDYKYCFGNRMSSMTPKVVLFEMAVEEDHLKTNESDDEAHKKLVSMVNELSHSISSVKLEMEYVSLRTQLHWNINRNTNFRVVIWAAFESLIIVAMSIGQVFYLKRFFEVRRL</sequence>
<evidence type="ECO:0000259" key="10">
    <source>
        <dbReference type="PROSITE" id="PS50866"/>
    </source>
</evidence>
<evidence type="ECO:0000313" key="12">
    <source>
        <dbReference type="WBParaSite" id="TREG1_62490.1"/>
    </source>
</evidence>
<keyword evidence="3 8" id="KW-0812">Transmembrane</keyword>
<dbReference type="Proteomes" id="UP000050795">
    <property type="component" value="Unassembled WGS sequence"/>
</dbReference>
<dbReference type="InterPro" id="IPR009038">
    <property type="entry name" value="GOLD_dom"/>
</dbReference>
<dbReference type="WBParaSite" id="TREG1_62490.1">
    <property type="protein sequence ID" value="TREG1_62490.1"/>
    <property type="gene ID" value="TREG1_62490"/>
</dbReference>
<evidence type="ECO:0000256" key="5">
    <source>
        <dbReference type="ARBA" id="ARBA00022989"/>
    </source>
</evidence>
<dbReference type="PROSITE" id="PS50866">
    <property type="entry name" value="GOLD"/>
    <property type="match status" value="1"/>
</dbReference>
<evidence type="ECO:0000256" key="9">
    <source>
        <dbReference type="SAM" id="Phobius"/>
    </source>
</evidence>
<keyword evidence="11" id="KW-1185">Reference proteome</keyword>
<organism evidence="11 12">
    <name type="scientific">Trichobilharzia regenti</name>
    <name type="common">Nasal bird schistosome</name>
    <dbReference type="NCBI Taxonomy" id="157069"/>
    <lineage>
        <taxon>Eukaryota</taxon>
        <taxon>Metazoa</taxon>
        <taxon>Spiralia</taxon>
        <taxon>Lophotrochozoa</taxon>
        <taxon>Platyhelminthes</taxon>
        <taxon>Trematoda</taxon>
        <taxon>Digenea</taxon>
        <taxon>Strigeidida</taxon>
        <taxon>Schistosomatoidea</taxon>
        <taxon>Schistosomatidae</taxon>
        <taxon>Trichobilharzia</taxon>
    </lineage>
</organism>
<dbReference type="SUPFAM" id="SSF101576">
    <property type="entry name" value="Supernatant protein factor (SPF), C-terminal domain"/>
    <property type="match status" value="1"/>
</dbReference>
<feature type="domain" description="GOLD" evidence="10">
    <location>
        <begin position="42"/>
        <end position="124"/>
    </location>
</feature>
<dbReference type="PANTHER" id="PTHR22811">
    <property type="entry name" value="TRANSMEMBRANE EMP24 DOMAIN-CONTAINING PROTEIN"/>
    <property type="match status" value="1"/>
</dbReference>
<dbReference type="AlphaFoldDB" id="A0AA85K0F0"/>
<reference evidence="12" key="2">
    <citation type="submission" date="2023-11" db="UniProtKB">
        <authorList>
            <consortium name="WormBaseParasite"/>
        </authorList>
    </citation>
    <scope>IDENTIFICATION</scope>
</reference>